<organism evidence="1 2">
    <name type="scientific">Citrus sinensis</name>
    <name type="common">Sweet orange</name>
    <name type="synonym">Citrus aurantium var. sinensis</name>
    <dbReference type="NCBI Taxonomy" id="2711"/>
    <lineage>
        <taxon>Eukaryota</taxon>
        <taxon>Viridiplantae</taxon>
        <taxon>Streptophyta</taxon>
        <taxon>Embryophyta</taxon>
        <taxon>Tracheophyta</taxon>
        <taxon>Spermatophyta</taxon>
        <taxon>Magnoliopsida</taxon>
        <taxon>eudicotyledons</taxon>
        <taxon>Gunneridae</taxon>
        <taxon>Pentapetalae</taxon>
        <taxon>rosids</taxon>
        <taxon>malvids</taxon>
        <taxon>Sapindales</taxon>
        <taxon>Rutaceae</taxon>
        <taxon>Aurantioideae</taxon>
        <taxon>Citrus</taxon>
    </lineage>
</organism>
<dbReference type="Proteomes" id="UP000829398">
    <property type="component" value="Chromosome 8"/>
</dbReference>
<keyword evidence="2" id="KW-1185">Reference proteome</keyword>
<evidence type="ECO:0000313" key="2">
    <source>
        <dbReference type="Proteomes" id="UP000829398"/>
    </source>
</evidence>
<proteinExistence type="predicted"/>
<comment type="caution">
    <text evidence="1">The sequence shown here is derived from an EMBL/GenBank/DDBJ whole genome shotgun (WGS) entry which is preliminary data.</text>
</comment>
<name>A0ACB8INM0_CITSI</name>
<protein>
    <submittedName>
        <fullName evidence="1">BHLH domain-containing protein</fullName>
    </submittedName>
</protein>
<reference evidence="2" key="1">
    <citation type="journal article" date="2023" name="Hortic. Res.">
        <title>A chromosome-level phased genome enabling allele-level studies in sweet orange: a case study on citrus Huanglongbing tolerance.</title>
        <authorList>
            <person name="Wu B."/>
            <person name="Yu Q."/>
            <person name="Deng Z."/>
            <person name="Duan Y."/>
            <person name="Luo F."/>
            <person name="Gmitter F. Jr."/>
        </authorList>
    </citation>
    <scope>NUCLEOTIDE SEQUENCE [LARGE SCALE GENOMIC DNA]</scope>
    <source>
        <strain evidence="2">cv. Valencia</strain>
    </source>
</reference>
<dbReference type="EMBL" id="CM039177">
    <property type="protein sequence ID" value="KAH9698583.1"/>
    <property type="molecule type" value="Genomic_DNA"/>
</dbReference>
<sequence>MAKESTQSSVATSPLTTTNWWDLHNHHHHHASSISSWTNASCSPWHQQQNPNSNSSCEEEVSNISTSFTYASNQSGLSVESSHRLDEPATVGAATSNELIGEHAPDNHQLWSHVFLNDGNNGDLHNSHQEIGENLLLNTLSSKTISSSTGMIFDPAYDYLKKMDSSNWEFTTNSSSFNNNNFEKHLNGITTTSGETERLNRLSNLVSHWSIAPPDPQIGPHFINPESTCDNIRNSGLLSYYGHNDFKMENEFLKPFTSSNGFGYNNVGFNGSTCSMVEADDGDNKYYYGARNFADAITLSSRLSKPLIDIHIPNKPYFKSSLNLLSECKKKQGLRTSSPMRICGKERGISNEGKKKRYEENSEAVVKKSKTESSTASSAKAPKVKLADKITALQQIVSPFGKTDTASVLYEAIGYIKFLQEQVQLLSNPYMKSNLHKDPWGSLDRKEKGDVKVDLRSRGLCVVPISCTPKAYHDNNGSDYWTPAYRGCLYR</sequence>
<gene>
    <name evidence="1" type="ORF">KPL71_024057</name>
</gene>
<accession>A0ACB8INM0</accession>
<evidence type="ECO:0000313" key="1">
    <source>
        <dbReference type="EMBL" id="KAH9698583.1"/>
    </source>
</evidence>